<sequence length="356" mass="39522">MLKSLFKKKQPPIVGLDIGTRCIKAVVLEGSEGDYTLTAFACEPIIKDAFKEREITDMEAVSLALRKVRKAMKSKLKPAAIAVAGASVISKVVHMEPDQTDFELEGQIEVEADSLIPYPLEEVYLDFEELGMSETHAGKVNVLLTAAHKDVVMLRSTLVREQGFEPLVVDVEGYALGNAIDHFYPNKGEDERVCCINIGASLLQMCVWQSGEVMYSKEHNFGVDMLIQDLALIHMQDRKDTEEQLITQQLPANWETDTLPVFAANLQQQINRALQMYMSTVHADRPDRILICGAGAVMPALVDTLQQDLGIDVDIFNPFTQIKLGDKVNEEQVNQLAPMMVIAAGLASRGFSSWHM</sequence>
<evidence type="ECO:0000313" key="2">
    <source>
        <dbReference type="EMBL" id="SHG93390.1"/>
    </source>
</evidence>
<dbReference type="InterPro" id="IPR003494">
    <property type="entry name" value="SHS2_FtsA"/>
</dbReference>
<dbReference type="PANTHER" id="PTHR32432">
    <property type="entry name" value="CELL DIVISION PROTEIN FTSA-RELATED"/>
    <property type="match status" value="1"/>
</dbReference>
<dbReference type="Gene3D" id="3.30.1490.300">
    <property type="match status" value="1"/>
</dbReference>
<dbReference type="Gene3D" id="3.30.420.40">
    <property type="match status" value="2"/>
</dbReference>
<dbReference type="GO" id="GO:0051301">
    <property type="term" value="P:cell division"/>
    <property type="evidence" value="ECO:0007669"/>
    <property type="project" value="InterPro"/>
</dbReference>
<dbReference type="SMART" id="SM00842">
    <property type="entry name" value="FtsA"/>
    <property type="match status" value="1"/>
</dbReference>
<dbReference type="PIRSF" id="PIRSF019169">
    <property type="entry name" value="PilM"/>
    <property type="match status" value="1"/>
</dbReference>
<dbReference type="InterPro" id="IPR005883">
    <property type="entry name" value="PilM"/>
</dbReference>
<evidence type="ECO:0000259" key="1">
    <source>
        <dbReference type="SMART" id="SM00842"/>
    </source>
</evidence>
<evidence type="ECO:0000313" key="3">
    <source>
        <dbReference type="Proteomes" id="UP000184520"/>
    </source>
</evidence>
<dbReference type="InterPro" id="IPR050696">
    <property type="entry name" value="FtsA/MreB"/>
</dbReference>
<dbReference type="Proteomes" id="UP000184520">
    <property type="component" value="Unassembled WGS sequence"/>
</dbReference>
<dbReference type="AlphaFoldDB" id="A0A1M5NV60"/>
<accession>A0A1M5NV60</accession>
<dbReference type="EMBL" id="FQWD01000005">
    <property type="protein sequence ID" value="SHG93390.1"/>
    <property type="molecule type" value="Genomic_DNA"/>
</dbReference>
<name>A0A1M5NV60_9ALTE</name>
<reference evidence="3" key="1">
    <citation type="submission" date="2016-11" db="EMBL/GenBank/DDBJ databases">
        <authorList>
            <person name="Varghese N."/>
            <person name="Submissions S."/>
        </authorList>
    </citation>
    <scope>NUCLEOTIDE SEQUENCE [LARGE SCALE GENOMIC DNA]</scope>
    <source>
        <strain evidence="3">CGMCC 1.8995</strain>
    </source>
</reference>
<protein>
    <submittedName>
        <fullName evidence="2">Type IV pilus assembly protein PilM</fullName>
    </submittedName>
</protein>
<keyword evidence="3" id="KW-1185">Reference proteome</keyword>
<dbReference type="PANTHER" id="PTHR32432:SF3">
    <property type="entry name" value="ETHANOLAMINE UTILIZATION PROTEIN EUTJ"/>
    <property type="match status" value="1"/>
</dbReference>
<feature type="domain" description="SHS2" evidence="1">
    <location>
        <begin position="13"/>
        <end position="180"/>
    </location>
</feature>
<organism evidence="2 3">
    <name type="scientific">Marisediminitalea aggregata</name>
    <dbReference type="NCBI Taxonomy" id="634436"/>
    <lineage>
        <taxon>Bacteria</taxon>
        <taxon>Pseudomonadati</taxon>
        <taxon>Pseudomonadota</taxon>
        <taxon>Gammaproteobacteria</taxon>
        <taxon>Alteromonadales</taxon>
        <taxon>Alteromonadaceae</taxon>
        <taxon>Marisediminitalea</taxon>
    </lineage>
</organism>
<dbReference type="STRING" id="634436.SAMN05216361_3366"/>
<gene>
    <name evidence="2" type="ORF">SAMN05216361_3366</name>
</gene>
<dbReference type="Pfam" id="PF11104">
    <property type="entry name" value="PilM_2"/>
    <property type="match status" value="1"/>
</dbReference>
<proteinExistence type="predicted"/>
<dbReference type="CDD" id="cd24049">
    <property type="entry name" value="ASKHA_NBD_PilM"/>
    <property type="match status" value="1"/>
</dbReference>
<dbReference type="InterPro" id="IPR043129">
    <property type="entry name" value="ATPase_NBD"/>
</dbReference>
<dbReference type="SUPFAM" id="SSF53067">
    <property type="entry name" value="Actin-like ATPase domain"/>
    <property type="match status" value="2"/>
</dbReference>
<dbReference type="NCBIfam" id="TIGR01175">
    <property type="entry name" value="pilM"/>
    <property type="match status" value="1"/>
</dbReference>